<dbReference type="EMBL" id="MFSU01000024">
    <property type="protein sequence ID" value="OGI48609.1"/>
    <property type="molecule type" value="Genomic_DNA"/>
</dbReference>
<keyword evidence="1" id="KW-0732">Signal</keyword>
<dbReference type="PROSITE" id="PS51257">
    <property type="entry name" value="PROKAR_LIPOPROTEIN"/>
    <property type="match status" value="1"/>
</dbReference>
<sequence>MRNQYRLVPILFAAMLAGCASVTIGRDFDLRAVQSKVERGVTTQAQVRGWLGAPAGQGMHVDASGDRFEEWTYYYGEGRLPDMSDAKLKILQLRFDLAGVLRSYNWSGEGK</sequence>
<name>A0A1F6TU81_9PROT</name>
<organism evidence="2 3">
    <name type="scientific">Candidatus Muproteobacteria bacterium RBG_16_65_34</name>
    <dbReference type="NCBI Taxonomy" id="1817760"/>
    <lineage>
        <taxon>Bacteria</taxon>
        <taxon>Pseudomonadati</taxon>
        <taxon>Pseudomonadota</taxon>
        <taxon>Candidatus Muproteobacteria</taxon>
    </lineage>
</organism>
<accession>A0A1F6TU81</accession>
<dbReference type="AlphaFoldDB" id="A0A1F6TU81"/>
<evidence type="ECO:0008006" key="4">
    <source>
        <dbReference type="Google" id="ProtNLM"/>
    </source>
</evidence>
<gene>
    <name evidence="2" type="ORF">A2151_02675</name>
</gene>
<evidence type="ECO:0000313" key="2">
    <source>
        <dbReference type="EMBL" id="OGI48609.1"/>
    </source>
</evidence>
<feature type="signal peptide" evidence="1">
    <location>
        <begin position="1"/>
        <end position="22"/>
    </location>
</feature>
<proteinExistence type="predicted"/>
<comment type="caution">
    <text evidence="2">The sequence shown here is derived from an EMBL/GenBank/DDBJ whole genome shotgun (WGS) entry which is preliminary data.</text>
</comment>
<feature type="chain" id="PRO_5009526851" description="Lipoprotein SmpA/OmlA domain-containing protein" evidence="1">
    <location>
        <begin position="23"/>
        <end position="111"/>
    </location>
</feature>
<reference evidence="2 3" key="1">
    <citation type="journal article" date="2016" name="Nat. Commun.">
        <title>Thousands of microbial genomes shed light on interconnected biogeochemical processes in an aquifer system.</title>
        <authorList>
            <person name="Anantharaman K."/>
            <person name="Brown C.T."/>
            <person name="Hug L.A."/>
            <person name="Sharon I."/>
            <person name="Castelle C.J."/>
            <person name="Probst A.J."/>
            <person name="Thomas B.C."/>
            <person name="Singh A."/>
            <person name="Wilkins M.J."/>
            <person name="Karaoz U."/>
            <person name="Brodie E.L."/>
            <person name="Williams K.H."/>
            <person name="Hubbard S.S."/>
            <person name="Banfield J.F."/>
        </authorList>
    </citation>
    <scope>NUCLEOTIDE SEQUENCE [LARGE SCALE GENOMIC DNA]</scope>
</reference>
<protein>
    <recommendedName>
        <fullName evidence="4">Lipoprotein SmpA/OmlA domain-containing protein</fullName>
    </recommendedName>
</protein>
<evidence type="ECO:0000256" key="1">
    <source>
        <dbReference type="SAM" id="SignalP"/>
    </source>
</evidence>
<evidence type="ECO:0000313" key="3">
    <source>
        <dbReference type="Proteomes" id="UP000178885"/>
    </source>
</evidence>
<dbReference type="Proteomes" id="UP000178885">
    <property type="component" value="Unassembled WGS sequence"/>
</dbReference>